<name>A0A2K2FXY7_9SPHN</name>
<evidence type="ECO:0000256" key="1">
    <source>
        <dbReference type="SAM" id="MobiDB-lite"/>
    </source>
</evidence>
<dbReference type="EMBL" id="LYMM01000047">
    <property type="protein sequence ID" value="PNU03633.1"/>
    <property type="molecule type" value="Genomic_DNA"/>
</dbReference>
<dbReference type="AlphaFoldDB" id="A0A2K2FXY7"/>
<proteinExistence type="predicted"/>
<gene>
    <name evidence="2" type="ORF">A8V01_23345</name>
</gene>
<evidence type="ECO:0000313" key="3">
    <source>
        <dbReference type="Proteomes" id="UP000236327"/>
    </source>
</evidence>
<evidence type="ECO:0000313" key="2">
    <source>
        <dbReference type="EMBL" id="PNU03633.1"/>
    </source>
</evidence>
<feature type="compositionally biased region" description="Low complexity" evidence="1">
    <location>
        <begin position="38"/>
        <end position="57"/>
    </location>
</feature>
<accession>A0A2K2FXY7</accession>
<sequence length="69" mass="7309">MFGPKLTHVFKSRWHALMWSAGVLATAYCSIPAPDNGSESSSDSAAQQQAEAQQAQQIVAAWSNATSGK</sequence>
<comment type="caution">
    <text evidence="2">The sequence shown here is derived from an EMBL/GenBank/DDBJ whole genome shotgun (WGS) entry which is preliminary data.</text>
</comment>
<keyword evidence="3" id="KW-1185">Reference proteome</keyword>
<dbReference type="OrthoDB" id="7508620at2"/>
<reference evidence="2 3" key="1">
    <citation type="submission" date="2016-05" db="EMBL/GenBank/DDBJ databases">
        <title>Complete genome sequence of Novosphingobium guangzhouense SA925(T).</title>
        <authorList>
            <person name="Sha S."/>
        </authorList>
    </citation>
    <scope>NUCLEOTIDE SEQUENCE [LARGE SCALE GENOMIC DNA]</scope>
    <source>
        <strain evidence="2 3">SA925</strain>
    </source>
</reference>
<dbReference type="RefSeq" id="WP_103097372.1">
    <property type="nucleotide sequence ID" value="NZ_LYMM01000047.1"/>
</dbReference>
<dbReference type="Proteomes" id="UP000236327">
    <property type="component" value="Unassembled WGS sequence"/>
</dbReference>
<feature type="region of interest" description="Disordered" evidence="1">
    <location>
        <begin position="34"/>
        <end position="58"/>
    </location>
</feature>
<organism evidence="2 3">
    <name type="scientific">Novosphingobium guangzhouense</name>
    <dbReference type="NCBI Taxonomy" id="1850347"/>
    <lineage>
        <taxon>Bacteria</taxon>
        <taxon>Pseudomonadati</taxon>
        <taxon>Pseudomonadota</taxon>
        <taxon>Alphaproteobacteria</taxon>
        <taxon>Sphingomonadales</taxon>
        <taxon>Sphingomonadaceae</taxon>
        <taxon>Novosphingobium</taxon>
    </lineage>
</organism>
<protein>
    <submittedName>
        <fullName evidence="2">Uncharacterized protein</fullName>
    </submittedName>
</protein>